<dbReference type="EMBL" id="KV417614">
    <property type="protein sequence ID" value="KZP14674.1"/>
    <property type="molecule type" value="Genomic_DNA"/>
</dbReference>
<comment type="catalytic activity">
    <reaction evidence="11">
        <text>ATP + H2O = ADP + phosphate + H(+)</text>
        <dbReference type="Rhea" id="RHEA:13065"/>
        <dbReference type="ChEBI" id="CHEBI:15377"/>
        <dbReference type="ChEBI" id="CHEBI:15378"/>
        <dbReference type="ChEBI" id="CHEBI:30616"/>
        <dbReference type="ChEBI" id="CHEBI:43474"/>
        <dbReference type="ChEBI" id="CHEBI:456216"/>
    </reaction>
</comment>
<keyword evidence="2" id="KW-0479">Metal-binding</keyword>
<dbReference type="GO" id="GO:0005694">
    <property type="term" value="C:chromosome"/>
    <property type="evidence" value="ECO:0007669"/>
    <property type="project" value="TreeGrafter"/>
</dbReference>
<evidence type="ECO:0000256" key="8">
    <source>
        <dbReference type="ARBA" id="ARBA00023235"/>
    </source>
</evidence>
<dbReference type="AlphaFoldDB" id="A0A166DG98"/>
<gene>
    <name evidence="15" type="ORF">FIBSPDRAFT_751475</name>
</gene>
<keyword evidence="5 11" id="KW-0347">Helicase</keyword>
<dbReference type="GO" id="GO:0000724">
    <property type="term" value="P:double-strand break repair via homologous recombination"/>
    <property type="evidence" value="ECO:0007669"/>
    <property type="project" value="TreeGrafter"/>
</dbReference>
<dbReference type="NCBIfam" id="TIGR00614">
    <property type="entry name" value="recQ_fam"/>
    <property type="match status" value="1"/>
</dbReference>
<dbReference type="GO" id="GO:0043138">
    <property type="term" value="F:3'-5' DNA helicase activity"/>
    <property type="evidence" value="ECO:0007669"/>
    <property type="project" value="UniProtKB-EC"/>
</dbReference>
<dbReference type="InterPro" id="IPR032284">
    <property type="entry name" value="RecQ_Zn-bd"/>
</dbReference>
<dbReference type="PANTHER" id="PTHR13710">
    <property type="entry name" value="DNA HELICASE RECQ FAMILY MEMBER"/>
    <property type="match status" value="1"/>
</dbReference>
<evidence type="ECO:0000256" key="2">
    <source>
        <dbReference type="ARBA" id="ARBA00022723"/>
    </source>
</evidence>
<evidence type="ECO:0000256" key="12">
    <source>
        <dbReference type="SAM" id="MobiDB-lite"/>
    </source>
</evidence>
<evidence type="ECO:0000256" key="6">
    <source>
        <dbReference type="ARBA" id="ARBA00022840"/>
    </source>
</evidence>
<sequence>MKEVFHIDSFRLCQQGVCNANMDGRDIVCVMPTGGGKSLTYQLPALMASGCTLVVSPLISLMRDQILHLQEAGVNAVMLTGSTSSADKKDINARLSAMASGDKVQEIKLCYVTPERIAQNNNFLAQLQSLVNANKLARIVIDEAHCVSQMGHDYRPDYKKLSTLRTRFPRVPILALSATCPEKVMHDVLKILNMQGEVDGKAAPIQKGTVYFSSPLYRANLHYNIQPKPSSSRQVLEHMADYILKNHKNDSGIVYCLSKKETEDVAKELREYSRGQIKTGVYHAEVPDLQKENLHLKWREGAIKVVCATIAFGLGIDKGNVRFVIHHSKSLDAFYQESGRAGRDGQDADCVLYYRPQDATRLVGLICNETQSKDKLHPMLRFAEDIQECRKIQFAKYFAVSSDISLNSWTTDPSKALERCGHCDNCKRSPDSLDQKDVTLEAWQILKIAESVQAQGGRLTQKALGDLARGLGGGGFEATAGQGKRKAKAKEKQNLDVNQVAGGKITLSGDDTQALILHLLLEGYLQHSYVTNAYAVNVYVIVGKAARLTYRSREEIQTQTTTRIMFCFRKAVRKGKGAPSKRKGASKILSSADEDSVAEGVGEGSALIHRDKSKARPKKRKSRQFTPGSDEDNGDLDDFIIDDDMEDYQNKEESEPEAFGWTHSARAPAKRAKKRTLKPAHESDIVEISD</sequence>
<dbReference type="GO" id="GO:0005524">
    <property type="term" value="F:ATP binding"/>
    <property type="evidence" value="ECO:0007669"/>
    <property type="project" value="UniProtKB-KW"/>
</dbReference>
<evidence type="ECO:0000256" key="1">
    <source>
        <dbReference type="ARBA" id="ARBA00005446"/>
    </source>
</evidence>
<dbReference type="Gene3D" id="3.40.50.300">
    <property type="entry name" value="P-loop containing nucleotide triphosphate hydrolases"/>
    <property type="match status" value="2"/>
</dbReference>
<dbReference type="FunFam" id="3.40.50.300:FF:001389">
    <property type="entry name" value="ATP-dependent DNA helicase RecQ"/>
    <property type="match status" value="1"/>
</dbReference>
<dbReference type="Pfam" id="PF00270">
    <property type="entry name" value="DEAD"/>
    <property type="match status" value="1"/>
</dbReference>
<name>A0A166DG98_9AGAM</name>
<dbReference type="InterPro" id="IPR036388">
    <property type="entry name" value="WH-like_DNA-bd_sf"/>
</dbReference>
<evidence type="ECO:0000259" key="13">
    <source>
        <dbReference type="PROSITE" id="PS51192"/>
    </source>
</evidence>
<dbReference type="OrthoDB" id="10261556at2759"/>
<evidence type="ECO:0000256" key="9">
    <source>
        <dbReference type="ARBA" id="ARBA00023242"/>
    </source>
</evidence>
<dbReference type="InterPro" id="IPR027417">
    <property type="entry name" value="P-loop_NTPase"/>
</dbReference>
<organism evidence="15">
    <name type="scientific">Athelia psychrophila</name>
    <dbReference type="NCBI Taxonomy" id="1759441"/>
    <lineage>
        <taxon>Eukaryota</taxon>
        <taxon>Fungi</taxon>
        <taxon>Dikarya</taxon>
        <taxon>Basidiomycota</taxon>
        <taxon>Agaricomycotina</taxon>
        <taxon>Agaricomycetes</taxon>
        <taxon>Agaricomycetidae</taxon>
        <taxon>Atheliales</taxon>
        <taxon>Atheliaceae</taxon>
        <taxon>Athelia</taxon>
    </lineage>
</organism>
<dbReference type="GO" id="GO:0005737">
    <property type="term" value="C:cytoplasm"/>
    <property type="evidence" value="ECO:0007669"/>
    <property type="project" value="TreeGrafter"/>
</dbReference>
<keyword evidence="6 11" id="KW-0067">ATP-binding</keyword>
<feature type="compositionally biased region" description="Acidic residues" evidence="12">
    <location>
        <begin position="629"/>
        <end position="647"/>
    </location>
</feature>
<comment type="subcellular location">
    <subcellularLocation>
        <location evidence="11">Nucleus</location>
    </subcellularLocation>
</comment>
<feature type="compositionally biased region" description="Basic residues" evidence="12">
    <location>
        <begin position="611"/>
        <end position="623"/>
    </location>
</feature>
<dbReference type="SMART" id="SM00490">
    <property type="entry name" value="HELICc"/>
    <property type="match status" value="1"/>
</dbReference>
<dbReference type="InterPro" id="IPR014001">
    <property type="entry name" value="Helicase_ATP-bd"/>
</dbReference>
<dbReference type="InterPro" id="IPR002464">
    <property type="entry name" value="DNA/RNA_helicase_DEAH_CS"/>
</dbReference>
<dbReference type="InterPro" id="IPR004589">
    <property type="entry name" value="DNA_helicase_ATP-dep_RecQ"/>
</dbReference>
<comment type="catalytic activity">
    <reaction evidence="10 11">
        <text>Couples ATP hydrolysis with the unwinding of duplex DNA by translocating in the 3'-5' direction.</text>
        <dbReference type="EC" id="5.6.2.4"/>
    </reaction>
</comment>
<dbReference type="GO" id="GO:0003677">
    <property type="term" value="F:DNA binding"/>
    <property type="evidence" value="ECO:0007669"/>
    <property type="project" value="UniProtKB-KW"/>
</dbReference>
<keyword evidence="9 11" id="KW-0539">Nucleus</keyword>
<dbReference type="Gene3D" id="1.10.10.10">
    <property type="entry name" value="Winged helix-like DNA-binding domain superfamily/Winged helix DNA-binding domain"/>
    <property type="match status" value="1"/>
</dbReference>
<evidence type="ECO:0000256" key="5">
    <source>
        <dbReference type="ARBA" id="ARBA00022806"/>
    </source>
</evidence>
<feature type="domain" description="Helicase ATP-binding" evidence="13">
    <location>
        <begin position="18"/>
        <end position="198"/>
    </location>
</feature>
<keyword evidence="7" id="KW-0238">DNA-binding</keyword>
<dbReference type="PROSITE" id="PS51192">
    <property type="entry name" value="HELICASE_ATP_BIND_1"/>
    <property type="match status" value="1"/>
</dbReference>
<evidence type="ECO:0000259" key="14">
    <source>
        <dbReference type="PROSITE" id="PS51194"/>
    </source>
</evidence>
<evidence type="ECO:0000256" key="11">
    <source>
        <dbReference type="RuleBase" id="RU364117"/>
    </source>
</evidence>
<dbReference type="GO" id="GO:0046872">
    <property type="term" value="F:metal ion binding"/>
    <property type="evidence" value="ECO:0007669"/>
    <property type="project" value="UniProtKB-KW"/>
</dbReference>
<evidence type="ECO:0000256" key="10">
    <source>
        <dbReference type="ARBA" id="ARBA00034617"/>
    </source>
</evidence>
<dbReference type="GO" id="GO:0009378">
    <property type="term" value="F:four-way junction helicase activity"/>
    <property type="evidence" value="ECO:0007669"/>
    <property type="project" value="TreeGrafter"/>
</dbReference>
<feature type="region of interest" description="Disordered" evidence="12">
    <location>
        <begin position="600"/>
        <end position="690"/>
    </location>
</feature>
<dbReference type="Pfam" id="PF00271">
    <property type="entry name" value="Helicase_C"/>
    <property type="match status" value="1"/>
</dbReference>
<feature type="compositionally biased region" description="Basic residues" evidence="12">
    <location>
        <begin position="668"/>
        <end position="678"/>
    </location>
</feature>
<evidence type="ECO:0000256" key="4">
    <source>
        <dbReference type="ARBA" id="ARBA00022801"/>
    </source>
</evidence>
<dbReference type="STRING" id="436010.A0A166DG98"/>
<dbReference type="PANTHER" id="PTHR13710:SF105">
    <property type="entry name" value="ATP-DEPENDENT DNA HELICASE Q1"/>
    <property type="match status" value="1"/>
</dbReference>
<keyword evidence="3 11" id="KW-0547">Nucleotide-binding</keyword>
<dbReference type="SMART" id="SM00487">
    <property type="entry name" value="DEXDc"/>
    <property type="match status" value="1"/>
</dbReference>
<evidence type="ECO:0000313" key="15">
    <source>
        <dbReference type="EMBL" id="KZP14674.1"/>
    </source>
</evidence>
<feature type="region of interest" description="Disordered" evidence="12">
    <location>
        <begin position="576"/>
        <end position="595"/>
    </location>
</feature>
<dbReference type="InterPro" id="IPR011545">
    <property type="entry name" value="DEAD/DEAH_box_helicase_dom"/>
</dbReference>
<keyword evidence="4 11" id="KW-0378">Hydrolase</keyword>
<keyword evidence="8" id="KW-0413">Isomerase</keyword>
<dbReference type="GO" id="GO:0016887">
    <property type="term" value="F:ATP hydrolysis activity"/>
    <property type="evidence" value="ECO:0007669"/>
    <property type="project" value="RHEA"/>
</dbReference>
<dbReference type="PROSITE" id="PS00690">
    <property type="entry name" value="DEAH_ATP_HELICASE"/>
    <property type="match status" value="1"/>
</dbReference>
<proteinExistence type="inferred from homology"/>
<accession>A0A166DG98</accession>
<dbReference type="InterPro" id="IPR001650">
    <property type="entry name" value="Helicase_C-like"/>
</dbReference>
<protein>
    <recommendedName>
        <fullName evidence="11">ATP-dependent DNA helicase</fullName>
        <ecNumber evidence="11">5.6.2.4</ecNumber>
    </recommendedName>
</protein>
<feature type="domain" description="Helicase C-terminal" evidence="14">
    <location>
        <begin position="235"/>
        <end position="387"/>
    </location>
</feature>
<evidence type="ECO:0000256" key="7">
    <source>
        <dbReference type="ARBA" id="ARBA00023125"/>
    </source>
</evidence>
<evidence type="ECO:0000256" key="3">
    <source>
        <dbReference type="ARBA" id="ARBA00022741"/>
    </source>
</evidence>
<dbReference type="GO" id="GO:0005634">
    <property type="term" value="C:nucleus"/>
    <property type="evidence" value="ECO:0007669"/>
    <property type="project" value="UniProtKB-SubCell"/>
</dbReference>
<feature type="compositionally biased region" description="Basic residues" evidence="12">
    <location>
        <begin position="576"/>
        <end position="585"/>
    </location>
</feature>
<dbReference type="SUPFAM" id="SSF52540">
    <property type="entry name" value="P-loop containing nucleoside triphosphate hydrolases"/>
    <property type="match status" value="1"/>
</dbReference>
<comment type="similarity">
    <text evidence="1 11">Belongs to the helicase family. RecQ subfamily.</text>
</comment>
<dbReference type="Pfam" id="PF16124">
    <property type="entry name" value="RecQ_Zn_bind"/>
    <property type="match status" value="1"/>
</dbReference>
<reference evidence="15" key="1">
    <citation type="journal article" date="2016" name="Mol. Biol. Evol.">
        <title>Comparative Genomics of Early-Diverging Mushroom-Forming Fungi Provides Insights into the Origins of Lignocellulose Decay Capabilities.</title>
        <authorList>
            <person name="Nagy L.G."/>
            <person name="Riley R."/>
            <person name="Tritt A."/>
            <person name="Adam C."/>
            <person name="Daum C."/>
            <person name="Floudas D."/>
            <person name="Sun H."/>
            <person name="Yadav J.S."/>
            <person name="Pangilinan J."/>
            <person name="Larsson K.H."/>
            <person name="Matsuura K."/>
            <person name="Barry K."/>
            <person name="Labutti K."/>
            <person name="Kuo R."/>
            <person name="Ohm R.A."/>
            <person name="Bhattacharya S.S."/>
            <person name="Shirouzu T."/>
            <person name="Yoshinaga Y."/>
            <person name="Martin F.M."/>
            <person name="Grigoriev I.V."/>
            <person name="Hibbett D.S."/>
        </authorList>
    </citation>
    <scope>NUCLEOTIDE SEQUENCE [LARGE SCALE GENOMIC DNA]</scope>
    <source>
        <strain evidence="15">CBS 109695</strain>
    </source>
</reference>
<dbReference type="PROSITE" id="PS51194">
    <property type="entry name" value="HELICASE_CTER"/>
    <property type="match status" value="1"/>
</dbReference>
<dbReference type="EC" id="5.6.2.4" evidence="11"/>